<keyword evidence="1" id="KW-0812">Transmembrane</keyword>
<gene>
    <name evidence="2" type="ORF">EGM88_09745</name>
</gene>
<feature type="transmembrane region" description="Helical" evidence="1">
    <location>
        <begin position="103"/>
        <end position="124"/>
    </location>
</feature>
<feature type="transmembrane region" description="Helical" evidence="1">
    <location>
        <begin position="43"/>
        <end position="62"/>
    </location>
</feature>
<evidence type="ECO:0000313" key="2">
    <source>
        <dbReference type="EMBL" id="RPD96636.1"/>
    </source>
</evidence>
<reference evidence="2 3" key="1">
    <citation type="submission" date="2018-11" db="EMBL/GenBank/DDBJ databases">
        <title>Aureibaculum marinum gen. nov., sp. nov., a member of the family Flavobacteriaceae isolated from the Bohai Sea.</title>
        <authorList>
            <person name="Ji X."/>
        </authorList>
    </citation>
    <scope>NUCLEOTIDE SEQUENCE [LARGE SCALE GENOMIC DNA]</scope>
    <source>
        <strain evidence="2 3">BH-SD17</strain>
    </source>
</reference>
<feature type="transmembrane region" description="Helical" evidence="1">
    <location>
        <begin position="74"/>
        <end position="91"/>
    </location>
</feature>
<dbReference type="InterPro" id="IPR032809">
    <property type="entry name" value="Put_HupE_UreJ"/>
</dbReference>
<evidence type="ECO:0000256" key="1">
    <source>
        <dbReference type="SAM" id="Phobius"/>
    </source>
</evidence>
<keyword evidence="1" id="KW-0472">Membrane</keyword>
<comment type="caution">
    <text evidence="2">The sequence shown here is derived from an EMBL/GenBank/DDBJ whole genome shotgun (WGS) entry which is preliminary data.</text>
</comment>
<organism evidence="2 3">
    <name type="scientific">Aureibaculum marinum</name>
    <dbReference type="NCBI Taxonomy" id="2487930"/>
    <lineage>
        <taxon>Bacteria</taxon>
        <taxon>Pseudomonadati</taxon>
        <taxon>Bacteroidota</taxon>
        <taxon>Flavobacteriia</taxon>
        <taxon>Flavobacteriales</taxon>
        <taxon>Flavobacteriaceae</taxon>
        <taxon>Aureibaculum</taxon>
    </lineage>
</organism>
<name>A0A3N4NUC9_9FLAO</name>
<sequence length="193" mass="22187">MEDFILYLKLGLYHVLDWQAYDHIVFLIALAVIYSFSNWKKVIWLVTLFTIGHTLTLTLAAYKVVNINVNIVEFLIPLTIFITALVNILTIKKSKQKSSNINLIFALFFGLIHGLGFSNYFRMLIDDSEAKLLPLLEFALGIEIAQVIIVLTILTVGYVIQYFLRVSKRDWVLVMSSIVIGIVIPMLTERIFW</sequence>
<protein>
    <submittedName>
        <fullName evidence="2">HupE/UreJ family protein</fullName>
    </submittedName>
</protein>
<dbReference type="AlphaFoldDB" id="A0A3N4NUC9"/>
<keyword evidence="1" id="KW-1133">Transmembrane helix</keyword>
<feature type="transmembrane region" description="Helical" evidence="1">
    <location>
        <begin position="20"/>
        <end position="36"/>
    </location>
</feature>
<dbReference type="RefSeq" id="WP_123897978.1">
    <property type="nucleotide sequence ID" value="NZ_RPFJ01000011.1"/>
</dbReference>
<dbReference type="Pfam" id="PF13795">
    <property type="entry name" value="HupE_UreJ_2"/>
    <property type="match status" value="1"/>
</dbReference>
<keyword evidence="3" id="KW-1185">Reference proteome</keyword>
<dbReference type="Proteomes" id="UP000270856">
    <property type="component" value="Unassembled WGS sequence"/>
</dbReference>
<feature type="transmembrane region" description="Helical" evidence="1">
    <location>
        <begin position="144"/>
        <end position="164"/>
    </location>
</feature>
<accession>A0A3N4NUC9</accession>
<feature type="transmembrane region" description="Helical" evidence="1">
    <location>
        <begin position="171"/>
        <end position="188"/>
    </location>
</feature>
<evidence type="ECO:0000313" key="3">
    <source>
        <dbReference type="Proteomes" id="UP000270856"/>
    </source>
</evidence>
<dbReference type="EMBL" id="RPFJ01000011">
    <property type="protein sequence ID" value="RPD96636.1"/>
    <property type="molecule type" value="Genomic_DNA"/>
</dbReference>
<dbReference type="OrthoDB" id="9808870at2"/>
<proteinExistence type="predicted"/>